<protein>
    <submittedName>
        <fullName evidence="1">Uncharacterized protein</fullName>
    </submittedName>
</protein>
<reference evidence="1 2" key="1">
    <citation type="submission" date="2020-05" db="EMBL/GenBank/DDBJ databases">
        <title>Identification and distribution of gene clusters putatively required for synthesis of sphingolipid metabolism inhibitors in phylogenetically diverse species of the filamentous fungus Fusarium.</title>
        <authorList>
            <person name="Kim H.-S."/>
            <person name="Busman M."/>
            <person name="Brown D.W."/>
            <person name="Divon H."/>
            <person name="Uhlig S."/>
            <person name="Proctor R.H."/>
        </authorList>
    </citation>
    <scope>NUCLEOTIDE SEQUENCE [LARGE SCALE GENOMIC DNA]</scope>
    <source>
        <strain evidence="1 2">NRRL 66243</strain>
    </source>
</reference>
<sequence length="167" mass="18709">MARRNTTDSRWVWTGPKNTADEDHITDLPKSAGHVMTTSCLAIELALFLKNPDGGQRKTILLRINNSRSELIAYLVSIINLHPSLRLPQIIPRCLGFGLEGGTMNDSQLYLRSSTLLVKRIPPSKRQMPVRCRSNDGGLAGEHHQELPPNGDACFFHQRIIFDSHTD</sequence>
<dbReference type="AlphaFoldDB" id="A0A8H5V6A4"/>
<comment type="caution">
    <text evidence="1">The sequence shown here is derived from an EMBL/GenBank/DDBJ whole genome shotgun (WGS) entry which is preliminary data.</text>
</comment>
<gene>
    <name evidence="1" type="ORF">FTJAE_14050</name>
</gene>
<evidence type="ECO:0000313" key="2">
    <source>
        <dbReference type="Proteomes" id="UP000530670"/>
    </source>
</evidence>
<evidence type="ECO:0000313" key="1">
    <source>
        <dbReference type="EMBL" id="KAF5612647.1"/>
    </source>
</evidence>
<dbReference type="GeneID" id="59299521"/>
<dbReference type="Proteomes" id="UP000530670">
    <property type="component" value="Unassembled WGS sequence"/>
</dbReference>
<proteinExistence type="predicted"/>
<accession>A0A8H5V6A4</accession>
<keyword evidence="2" id="KW-1185">Reference proteome</keyword>
<organism evidence="1 2">
    <name type="scientific">Fusarium tjaetaba</name>
    <dbReference type="NCBI Taxonomy" id="1567544"/>
    <lineage>
        <taxon>Eukaryota</taxon>
        <taxon>Fungi</taxon>
        <taxon>Dikarya</taxon>
        <taxon>Ascomycota</taxon>
        <taxon>Pezizomycotina</taxon>
        <taxon>Sordariomycetes</taxon>
        <taxon>Hypocreomycetidae</taxon>
        <taxon>Hypocreales</taxon>
        <taxon>Nectriaceae</taxon>
        <taxon>Fusarium</taxon>
        <taxon>Fusarium fujikuroi species complex</taxon>
    </lineage>
</organism>
<dbReference type="RefSeq" id="XP_037198930.1">
    <property type="nucleotide sequence ID" value="XM_037347251.1"/>
</dbReference>
<name>A0A8H5V6A4_9HYPO</name>
<dbReference type="EMBL" id="JAAQRI010000527">
    <property type="protein sequence ID" value="KAF5612647.1"/>
    <property type="molecule type" value="Genomic_DNA"/>
</dbReference>